<dbReference type="Proteomes" id="UP001293718">
    <property type="component" value="Unassembled WGS sequence"/>
</dbReference>
<dbReference type="RefSeq" id="WP_322464122.1">
    <property type="nucleotide sequence ID" value="NZ_JAXOJX010000001.1"/>
</dbReference>
<keyword evidence="2" id="KW-1185">Reference proteome</keyword>
<evidence type="ECO:0000313" key="2">
    <source>
        <dbReference type="Proteomes" id="UP001293718"/>
    </source>
</evidence>
<reference evidence="1 2" key="1">
    <citation type="submission" date="2023-11" db="EMBL/GenBank/DDBJ databases">
        <title>Draft genome of Azohydromonas lata strain H1 (DSM1123), a polyhydroxyalkanoate producer.</title>
        <authorList>
            <person name="Traversa D."/>
            <person name="D'Addabbo P."/>
            <person name="Pazzani C."/>
            <person name="Manzari C."/>
            <person name="Chiara M."/>
            <person name="Scrascia M."/>
        </authorList>
    </citation>
    <scope>NUCLEOTIDE SEQUENCE [LARGE SCALE GENOMIC DNA]</scope>
    <source>
        <strain evidence="1 2">H1</strain>
        <plasmid evidence="1">unnamed</plasmid>
    </source>
</reference>
<dbReference type="EMBL" id="JAXOJX010000001">
    <property type="protein sequence ID" value="MDZ5455022.1"/>
    <property type="molecule type" value="Genomic_DNA"/>
</dbReference>
<organism evidence="1 2">
    <name type="scientific">Azohydromonas lata</name>
    <dbReference type="NCBI Taxonomy" id="45677"/>
    <lineage>
        <taxon>Bacteria</taxon>
        <taxon>Pseudomonadati</taxon>
        <taxon>Pseudomonadota</taxon>
        <taxon>Betaproteobacteria</taxon>
        <taxon>Burkholderiales</taxon>
        <taxon>Sphaerotilaceae</taxon>
        <taxon>Azohydromonas</taxon>
    </lineage>
</organism>
<keyword evidence="1" id="KW-0614">Plasmid</keyword>
<protein>
    <submittedName>
        <fullName evidence="1">Uncharacterized protein</fullName>
    </submittedName>
</protein>
<accession>A0ABU5I7F6</accession>
<proteinExistence type="predicted"/>
<name>A0ABU5I7F6_9BURK</name>
<comment type="caution">
    <text evidence="1">The sequence shown here is derived from an EMBL/GenBank/DDBJ whole genome shotgun (WGS) entry which is preliminary data.</text>
</comment>
<geneLocation type="plasmid" evidence="1">
    <name>unnamed</name>
</geneLocation>
<gene>
    <name evidence="1" type="ORF">SM757_00405</name>
</gene>
<evidence type="ECO:0000313" key="1">
    <source>
        <dbReference type="EMBL" id="MDZ5455022.1"/>
    </source>
</evidence>
<sequence length="73" mass="8437">MARSWLLHELLQELQRAEPIILAMLNVMTDEQKALVFQQLQAANIVDDAMTRHHERREMIKRAMGAPMAAPTR</sequence>